<dbReference type="STRING" id="1279009.ADICEAN_01819"/>
<reference evidence="2 3" key="1">
    <citation type="journal article" date="2013" name="Genome Announc.">
        <title>Draft Genome Sequence of Cesiribacter andamanensis Strain AMV16T, Isolated from a Soil Sample from a Mud Volcano in the Andaman Islands, India.</title>
        <authorList>
            <person name="Shivaji S."/>
            <person name="Ara S."/>
            <person name="Begum Z."/>
            <person name="Srinivas T.N."/>
            <person name="Singh A."/>
            <person name="Kumar Pinnaka A."/>
        </authorList>
    </citation>
    <scope>NUCLEOTIDE SEQUENCE [LARGE SCALE GENOMIC DNA]</scope>
    <source>
        <strain evidence="2 3">AMV16</strain>
    </source>
</reference>
<protein>
    <submittedName>
        <fullName evidence="2">Uncharacterized protein</fullName>
    </submittedName>
</protein>
<proteinExistence type="predicted"/>
<gene>
    <name evidence="2" type="ORF">ADICEAN_01819</name>
</gene>
<evidence type="ECO:0000256" key="1">
    <source>
        <dbReference type="SAM" id="Phobius"/>
    </source>
</evidence>
<keyword evidence="3" id="KW-1185">Reference proteome</keyword>
<keyword evidence="1" id="KW-0472">Membrane</keyword>
<name>M7NMM5_9BACT</name>
<evidence type="ECO:0000313" key="2">
    <source>
        <dbReference type="EMBL" id="EMR03025.1"/>
    </source>
</evidence>
<dbReference type="EMBL" id="AODQ01000037">
    <property type="protein sequence ID" value="EMR03025.1"/>
    <property type="molecule type" value="Genomic_DNA"/>
</dbReference>
<dbReference type="OrthoDB" id="678747at2"/>
<organism evidence="2 3">
    <name type="scientific">Cesiribacter andamanensis AMV16</name>
    <dbReference type="NCBI Taxonomy" id="1279009"/>
    <lineage>
        <taxon>Bacteria</taxon>
        <taxon>Pseudomonadati</taxon>
        <taxon>Bacteroidota</taxon>
        <taxon>Cytophagia</taxon>
        <taxon>Cytophagales</taxon>
        <taxon>Cesiribacteraceae</taxon>
        <taxon>Cesiribacter</taxon>
    </lineage>
</organism>
<sequence>MKQAVMGRISVLVVFFLLLAQGVSAQCSMCRAPLEGNVSDGTFLLTSENLNAGITLLFVTPYLLIGAVALFWYLNARKHARNLNGRGYSQG</sequence>
<dbReference type="AlphaFoldDB" id="M7NMM5"/>
<comment type="caution">
    <text evidence="2">The sequence shown here is derived from an EMBL/GenBank/DDBJ whole genome shotgun (WGS) entry which is preliminary data.</text>
</comment>
<dbReference type="Proteomes" id="UP000011910">
    <property type="component" value="Unassembled WGS sequence"/>
</dbReference>
<keyword evidence="1" id="KW-0812">Transmembrane</keyword>
<feature type="transmembrane region" description="Helical" evidence="1">
    <location>
        <begin position="49"/>
        <end position="74"/>
    </location>
</feature>
<accession>M7NMM5</accession>
<evidence type="ECO:0000313" key="3">
    <source>
        <dbReference type="Proteomes" id="UP000011910"/>
    </source>
</evidence>
<keyword evidence="1" id="KW-1133">Transmembrane helix</keyword>
<dbReference type="RefSeq" id="WP_009195215.1">
    <property type="nucleotide sequence ID" value="NZ_AODQ01000037.1"/>
</dbReference>